<feature type="transmembrane region" description="Helical" evidence="1">
    <location>
        <begin position="65"/>
        <end position="84"/>
    </location>
</feature>
<comment type="caution">
    <text evidence="2">The sequence shown here is derived from an EMBL/GenBank/DDBJ whole genome shotgun (WGS) entry which is preliminary data.</text>
</comment>
<evidence type="ECO:0000313" key="3">
    <source>
        <dbReference type="Proteomes" id="UP000036403"/>
    </source>
</evidence>
<keyword evidence="1" id="KW-1133">Transmembrane helix</keyword>
<keyword evidence="3" id="KW-1185">Reference proteome</keyword>
<feature type="transmembrane region" description="Helical" evidence="1">
    <location>
        <begin position="39"/>
        <end position="59"/>
    </location>
</feature>
<dbReference type="AlphaFoldDB" id="A0A0J7JX71"/>
<evidence type="ECO:0000313" key="2">
    <source>
        <dbReference type="EMBL" id="KMQ82798.1"/>
    </source>
</evidence>
<keyword evidence="1" id="KW-0812">Transmembrane</keyword>
<accession>A0A0J7JX71</accession>
<dbReference type="Proteomes" id="UP000036403">
    <property type="component" value="Unassembled WGS sequence"/>
</dbReference>
<name>A0A0J7JX71_LASNI</name>
<proteinExistence type="predicted"/>
<reference evidence="2 3" key="1">
    <citation type="submission" date="2015-04" db="EMBL/GenBank/DDBJ databases">
        <title>Lasius niger genome sequencing.</title>
        <authorList>
            <person name="Konorov E.A."/>
            <person name="Nikitin M.A."/>
            <person name="Kirill M.V."/>
            <person name="Chang P."/>
        </authorList>
    </citation>
    <scope>NUCLEOTIDE SEQUENCE [LARGE SCALE GENOMIC DNA]</scope>
    <source>
        <tissue evidence="2">Whole</tissue>
    </source>
</reference>
<gene>
    <name evidence="2" type="ORF">RF55_21844</name>
</gene>
<dbReference type="EMBL" id="LBMM01023034">
    <property type="protein sequence ID" value="KMQ82798.1"/>
    <property type="molecule type" value="Genomic_DNA"/>
</dbReference>
<feature type="transmembrane region" description="Helical" evidence="1">
    <location>
        <begin position="6"/>
        <end position="27"/>
    </location>
</feature>
<protein>
    <submittedName>
        <fullName evidence="2">Cytochrome c oxidase subunit</fullName>
    </submittedName>
</protein>
<organism evidence="2 3">
    <name type="scientific">Lasius niger</name>
    <name type="common">Black garden ant</name>
    <dbReference type="NCBI Taxonomy" id="67767"/>
    <lineage>
        <taxon>Eukaryota</taxon>
        <taxon>Metazoa</taxon>
        <taxon>Ecdysozoa</taxon>
        <taxon>Arthropoda</taxon>
        <taxon>Hexapoda</taxon>
        <taxon>Insecta</taxon>
        <taxon>Pterygota</taxon>
        <taxon>Neoptera</taxon>
        <taxon>Endopterygota</taxon>
        <taxon>Hymenoptera</taxon>
        <taxon>Apocrita</taxon>
        <taxon>Aculeata</taxon>
        <taxon>Formicoidea</taxon>
        <taxon>Formicidae</taxon>
        <taxon>Formicinae</taxon>
        <taxon>Lasius</taxon>
        <taxon>Lasius</taxon>
    </lineage>
</organism>
<keyword evidence="1" id="KW-0472">Membrane</keyword>
<dbReference type="PaxDb" id="67767-A0A0J7JX71"/>
<evidence type="ECO:0000256" key="1">
    <source>
        <dbReference type="SAM" id="Phobius"/>
    </source>
</evidence>
<sequence>MFIETHYPMLGFVVVVVWLLFVKLSLIEDARYPSWVWGVIQWVTSLLPVCTFVGGIIALPLDIPTAIILGALNGSVTAIGIAAIRSDRWPHWPHDYGAGFQFSKE</sequence>